<gene>
    <name evidence="2" type="ORF">AB1Y20_003387</name>
</gene>
<dbReference type="EMBL" id="JBGBPQ010000010">
    <property type="protein sequence ID" value="KAL1519123.1"/>
    <property type="molecule type" value="Genomic_DNA"/>
</dbReference>
<name>A0AB34JCW4_PRYPA</name>
<keyword evidence="3" id="KW-1185">Reference proteome</keyword>
<comment type="caution">
    <text evidence="2">The sequence shown here is derived from an EMBL/GenBank/DDBJ whole genome shotgun (WGS) entry which is preliminary data.</text>
</comment>
<evidence type="ECO:0000313" key="3">
    <source>
        <dbReference type="Proteomes" id="UP001515480"/>
    </source>
</evidence>
<feature type="compositionally biased region" description="Polar residues" evidence="1">
    <location>
        <begin position="335"/>
        <end position="349"/>
    </location>
</feature>
<reference evidence="2 3" key="1">
    <citation type="journal article" date="2024" name="Science">
        <title>Giant polyketide synthase enzymes in the biosynthesis of giant marine polyether toxins.</title>
        <authorList>
            <person name="Fallon T.R."/>
            <person name="Shende V.V."/>
            <person name="Wierzbicki I.H."/>
            <person name="Pendleton A.L."/>
            <person name="Watervoot N.F."/>
            <person name="Auber R.P."/>
            <person name="Gonzalez D.J."/>
            <person name="Wisecaver J.H."/>
            <person name="Moore B.S."/>
        </authorList>
    </citation>
    <scope>NUCLEOTIDE SEQUENCE [LARGE SCALE GENOMIC DNA]</scope>
    <source>
        <strain evidence="2 3">12B1</strain>
    </source>
</reference>
<evidence type="ECO:0008006" key="4">
    <source>
        <dbReference type="Google" id="ProtNLM"/>
    </source>
</evidence>
<feature type="compositionally biased region" description="Low complexity" evidence="1">
    <location>
        <begin position="270"/>
        <end position="280"/>
    </location>
</feature>
<dbReference type="Proteomes" id="UP001515480">
    <property type="component" value="Unassembled WGS sequence"/>
</dbReference>
<organism evidence="2 3">
    <name type="scientific">Prymnesium parvum</name>
    <name type="common">Toxic golden alga</name>
    <dbReference type="NCBI Taxonomy" id="97485"/>
    <lineage>
        <taxon>Eukaryota</taxon>
        <taxon>Haptista</taxon>
        <taxon>Haptophyta</taxon>
        <taxon>Prymnesiophyceae</taxon>
        <taxon>Prymnesiales</taxon>
        <taxon>Prymnesiaceae</taxon>
        <taxon>Prymnesium</taxon>
    </lineage>
</organism>
<accession>A0AB34JCW4</accession>
<proteinExistence type="predicted"/>
<evidence type="ECO:0000256" key="1">
    <source>
        <dbReference type="SAM" id="MobiDB-lite"/>
    </source>
</evidence>
<feature type="compositionally biased region" description="Basic and acidic residues" evidence="1">
    <location>
        <begin position="325"/>
        <end position="334"/>
    </location>
</feature>
<evidence type="ECO:0000313" key="2">
    <source>
        <dbReference type="EMBL" id="KAL1519123.1"/>
    </source>
</evidence>
<dbReference type="AlphaFoldDB" id="A0AB34JCW4"/>
<protein>
    <recommendedName>
        <fullName evidence="4">Nuclear protein MDM1</fullName>
    </recommendedName>
</protein>
<sequence length="474" mass="52977">MSPTNEELPSPDRRQRLLLRKADEMYREGVPLVQVRRQTNRLLDESTMPRPCVPKKGAKRMLLREQKIALDTVLSKSSTLRCGNYEEVLRDAVLPRHAFGYSKPTANGDRGAWPTAAVFASTEDSRRIFSELKARKADEIRQRQLRRDHCDSLFRAAQEVQRHKLTLGGQRRIGIQQQTEYEIFTALKARAPERRRPVLSYEAAQWFVRQAREQHCCSSLCSMPRGARAASSQRDSDLEVLRRLRPESAPQLRVSHSAPPCRPARHDRPSTSSGSPSPKSDGLSRRPTEAPSPSSVKQGEPGRGWMAGSNGDPSAERIAPPAPHANRDASERSDSPQLVQPRSPSTASRDTGRDRRVAPSCGHAPMSIVQAEIEDEVAIRMGREVLWGTPSKLLFELSDLSRASPTNSHIRRLKQVALPTAPMLDPSSQVYLSPPPRRTPSVRPARVALRPRRTVGVVLTRGLLRQDPIRLRAG</sequence>
<feature type="region of interest" description="Disordered" evidence="1">
    <location>
        <begin position="245"/>
        <end position="363"/>
    </location>
</feature>